<gene>
    <name evidence="2" type="ORF">B0I36DRAFT_218956</name>
</gene>
<feature type="non-terminal residue" evidence="2">
    <location>
        <position position="142"/>
    </location>
</feature>
<organism evidence="2 3">
    <name type="scientific">Microdochium trichocladiopsis</name>
    <dbReference type="NCBI Taxonomy" id="1682393"/>
    <lineage>
        <taxon>Eukaryota</taxon>
        <taxon>Fungi</taxon>
        <taxon>Dikarya</taxon>
        <taxon>Ascomycota</taxon>
        <taxon>Pezizomycotina</taxon>
        <taxon>Sordariomycetes</taxon>
        <taxon>Xylariomycetidae</taxon>
        <taxon>Xylariales</taxon>
        <taxon>Microdochiaceae</taxon>
        <taxon>Microdochium</taxon>
    </lineage>
</organism>
<dbReference type="GeneID" id="70178550"/>
<evidence type="ECO:0000313" key="3">
    <source>
        <dbReference type="Proteomes" id="UP000756346"/>
    </source>
</evidence>
<evidence type="ECO:0000259" key="1">
    <source>
        <dbReference type="Pfam" id="PF22939"/>
    </source>
</evidence>
<comment type="caution">
    <text evidence="2">The sequence shown here is derived from an EMBL/GenBank/DDBJ whole genome shotgun (WGS) entry which is preliminary data.</text>
</comment>
<dbReference type="EMBL" id="JAGTJQ010000011">
    <property type="protein sequence ID" value="KAH7018054.1"/>
    <property type="molecule type" value="Genomic_DNA"/>
</dbReference>
<name>A0A9P8XTX3_9PEZI</name>
<dbReference type="PANTHER" id="PTHR10039">
    <property type="entry name" value="AMELOGENIN"/>
    <property type="match status" value="1"/>
</dbReference>
<feature type="non-terminal residue" evidence="2">
    <location>
        <position position="1"/>
    </location>
</feature>
<dbReference type="InterPro" id="IPR054471">
    <property type="entry name" value="GPIID_WHD"/>
</dbReference>
<proteinExistence type="predicted"/>
<accession>A0A9P8XTX3</accession>
<reference evidence="2" key="1">
    <citation type="journal article" date="2021" name="Nat. Commun.">
        <title>Genetic determinants of endophytism in the Arabidopsis root mycobiome.</title>
        <authorList>
            <person name="Mesny F."/>
            <person name="Miyauchi S."/>
            <person name="Thiergart T."/>
            <person name="Pickel B."/>
            <person name="Atanasova L."/>
            <person name="Karlsson M."/>
            <person name="Huettel B."/>
            <person name="Barry K.W."/>
            <person name="Haridas S."/>
            <person name="Chen C."/>
            <person name="Bauer D."/>
            <person name="Andreopoulos W."/>
            <person name="Pangilinan J."/>
            <person name="LaButti K."/>
            <person name="Riley R."/>
            <person name="Lipzen A."/>
            <person name="Clum A."/>
            <person name="Drula E."/>
            <person name="Henrissat B."/>
            <person name="Kohler A."/>
            <person name="Grigoriev I.V."/>
            <person name="Martin F.M."/>
            <person name="Hacquard S."/>
        </authorList>
    </citation>
    <scope>NUCLEOTIDE SEQUENCE</scope>
    <source>
        <strain evidence="2">MPI-CAGE-CH-0230</strain>
    </source>
</reference>
<sequence length="142" mass="15861">LESKRSLRSFENALNSLENGGGSYEAAYTNTMERIKCQMPDQRETALKALMWTAFCRRPLKALELQHALATEPDATEFDSGNITPIDDIVSACAGLLTVSQGTSVVTLVHYTTQEFLERAATRWFSDAHADILRTCITYMSY</sequence>
<feature type="domain" description="GPI inositol-deacylase winged helix" evidence="1">
    <location>
        <begin position="41"/>
        <end position="118"/>
    </location>
</feature>
<dbReference type="RefSeq" id="XP_046006321.1">
    <property type="nucleotide sequence ID" value="XM_046149004.1"/>
</dbReference>
<dbReference type="OrthoDB" id="1577640at2759"/>
<dbReference type="AlphaFoldDB" id="A0A9P8XTX3"/>
<evidence type="ECO:0000313" key="2">
    <source>
        <dbReference type="EMBL" id="KAH7018054.1"/>
    </source>
</evidence>
<dbReference type="Proteomes" id="UP000756346">
    <property type="component" value="Unassembled WGS sequence"/>
</dbReference>
<protein>
    <recommendedName>
        <fullName evidence="1">GPI inositol-deacylase winged helix domain-containing protein</fullName>
    </recommendedName>
</protein>
<dbReference type="Pfam" id="PF22939">
    <property type="entry name" value="WHD_GPIID"/>
    <property type="match status" value="1"/>
</dbReference>
<keyword evidence="3" id="KW-1185">Reference proteome</keyword>
<dbReference type="PANTHER" id="PTHR10039:SF15">
    <property type="entry name" value="NACHT DOMAIN-CONTAINING PROTEIN"/>
    <property type="match status" value="1"/>
</dbReference>